<evidence type="ECO:0000313" key="2">
    <source>
        <dbReference type="EMBL" id="KAK8895406.1"/>
    </source>
</evidence>
<keyword evidence="3" id="KW-1185">Reference proteome</keyword>
<evidence type="ECO:0008006" key="4">
    <source>
        <dbReference type="Google" id="ProtNLM"/>
    </source>
</evidence>
<protein>
    <recommendedName>
        <fullName evidence="4">DUF3447 domain-containing protein</fullName>
    </recommendedName>
</protein>
<dbReference type="PANTHER" id="PTHR24159:SF5">
    <property type="entry name" value="ANK_REP_REGION DOMAIN-CONTAINING PROTEIN"/>
    <property type="match status" value="1"/>
</dbReference>
<dbReference type="EMBL" id="JAPFFF010000003">
    <property type="protein sequence ID" value="KAK8895406.1"/>
    <property type="molecule type" value="Genomic_DNA"/>
</dbReference>
<gene>
    <name evidence="2" type="ORF">M9Y10_023870</name>
</gene>
<name>A0ABR2KWC2_9EUKA</name>
<sequence>MISYLKTNQNHIKEITSIQKHLSDLNESTFDATIDIIKSSKLYQDREGMKILMKNINIFFKFRRKQILSFFKLIDVLIPVVKENFNKREIMTLFKRKEIHLKLLKDGLISIEDIVTFYGIKNLNLAFFYPEIQCLSSQYPTFMKELKQAPKYLSIIEYFTNDSIGDDPRLQSGNTDILSVSIQNDDIEKFQSILSKNNINIQNHKIRLTYSELNKYLKKHDIYLIEYAAFHCSFKIFKFLLMNEASFSTLFLKYAICGGDNEIIHLAEKAIAHSDVQQDMSEILSLSIIFHRYELSEYLIEFHDVKIENKDFLTSIFYSNYLFFENHILEISEEYNYLLQIKENSYLSDTDIYRLNELKSRINEQVLLSAGNSDIFFLKFLTIFDEIDFNLTGASNSNDNTSMINPLVYAIQTRNNENAKYLLSLKQIQPDWNLFYKTTPFLLSCYVGNLEMVEYFINNYYLNTEKGSVDIFQIVEKSGENALHLATRQSHFDVVKYLVSLNIFDLNAKSSQDETPLQVAARLGYKNIFDFLKSTMMNNGFYVDESLKCNEQRYFPLLNLKPFVMGFTLFENLKEPISLCLLI</sequence>
<dbReference type="InterPro" id="IPR002110">
    <property type="entry name" value="Ankyrin_rpt"/>
</dbReference>
<dbReference type="SUPFAM" id="SSF48403">
    <property type="entry name" value="Ankyrin repeat"/>
    <property type="match status" value="1"/>
</dbReference>
<dbReference type="InterPro" id="IPR036770">
    <property type="entry name" value="Ankyrin_rpt-contain_sf"/>
</dbReference>
<reference evidence="2 3" key="1">
    <citation type="submission" date="2024-04" db="EMBL/GenBank/DDBJ databases">
        <title>Tritrichomonas musculus Genome.</title>
        <authorList>
            <person name="Alves-Ferreira E."/>
            <person name="Grigg M."/>
            <person name="Lorenzi H."/>
            <person name="Galac M."/>
        </authorList>
    </citation>
    <scope>NUCLEOTIDE SEQUENCE [LARGE SCALE GENOMIC DNA]</scope>
    <source>
        <strain evidence="2 3">EAF2021</strain>
    </source>
</reference>
<comment type="caution">
    <text evidence="2">The sequence shown here is derived from an EMBL/GenBank/DDBJ whole genome shotgun (WGS) entry which is preliminary data.</text>
</comment>
<accession>A0ABR2KWC2</accession>
<evidence type="ECO:0000256" key="1">
    <source>
        <dbReference type="PROSITE-ProRule" id="PRU00023"/>
    </source>
</evidence>
<dbReference type="PANTHER" id="PTHR24159">
    <property type="match status" value="1"/>
</dbReference>
<keyword evidence="1" id="KW-0040">ANK repeat</keyword>
<proteinExistence type="predicted"/>
<dbReference type="Gene3D" id="1.25.40.20">
    <property type="entry name" value="Ankyrin repeat-containing domain"/>
    <property type="match status" value="1"/>
</dbReference>
<evidence type="ECO:0000313" key="3">
    <source>
        <dbReference type="Proteomes" id="UP001470230"/>
    </source>
</evidence>
<dbReference type="Proteomes" id="UP001470230">
    <property type="component" value="Unassembled WGS sequence"/>
</dbReference>
<organism evidence="2 3">
    <name type="scientific">Tritrichomonas musculus</name>
    <dbReference type="NCBI Taxonomy" id="1915356"/>
    <lineage>
        <taxon>Eukaryota</taxon>
        <taxon>Metamonada</taxon>
        <taxon>Parabasalia</taxon>
        <taxon>Tritrichomonadida</taxon>
        <taxon>Tritrichomonadidae</taxon>
        <taxon>Tritrichomonas</taxon>
    </lineage>
</organism>
<dbReference type="PROSITE" id="PS50088">
    <property type="entry name" value="ANK_REPEAT"/>
    <property type="match status" value="1"/>
</dbReference>
<dbReference type="PROSITE" id="PS50297">
    <property type="entry name" value="ANK_REP_REGION"/>
    <property type="match status" value="1"/>
</dbReference>
<dbReference type="SMART" id="SM00248">
    <property type="entry name" value="ANK"/>
    <property type="match status" value="5"/>
</dbReference>
<dbReference type="Pfam" id="PF12796">
    <property type="entry name" value="Ank_2"/>
    <property type="match status" value="1"/>
</dbReference>
<feature type="repeat" description="ANK" evidence="1">
    <location>
        <begin position="478"/>
        <end position="500"/>
    </location>
</feature>